<keyword evidence="3 10" id="KW-0812">Transmembrane</keyword>
<evidence type="ECO:0000313" key="12">
    <source>
        <dbReference type="Proteomes" id="UP000482487"/>
    </source>
</evidence>
<sequence length="525" mass="56394">MPRAGRDTPPMSLEVMDGIRRSTLIIVGLTLLDKILALGKEMLFAYRFGVSSELDVFNVAYAFPAILAMLLGQAVVSALVPLYMTWQGRGPLVLRRNLANLGWAVLLCMLALSFGCYVWSAPIMAVIGYGFPVGEQQLGNSLVRLLVWLIFLEGGAAVLAGVLQANKRFAALYGAQLAINLAIIAVLTVFGERGVTALAIGFLLGTTAKLLVMALALRGPAFPLTLPRAPAGPGLREFGLLVWPLVVGGLVVNSNILFDQVMSTELPPGSVSALRYAYRINDLPLQLFVIAAARAIFPFISEQAEARDTAGLRQVFWRGVLFLCLVSAGTTAFVLLFSQDIVMVLLQRGAFGREAAQATALTLAWYAVGMIFASYAVLNGVFFTALRKNKTLMLVGIVTMGLNVFFNLLFIRLVGGPQAIAISTTVTTALTCTIFMAIIQRALGVFRELPTLAPYLQVAGATLLATGLAFAVQSGLGYLALGELWIFLLAALVFAAAFLGSLLLSRNSEIRWCLDLVIPRRAARN</sequence>
<dbReference type="GO" id="GO:0008360">
    <property type="term" value="P:regulation of cell shape"/>
    <property type="evidence" value="ECO:0007669"/>
    <property type="project" value="UniProtKB-KW"/>
</dbReference>
<accession>A0A7C9IJM2</accession>
<dbReference type="InterPro" id="IPR051050">
    <property type="entry name" value="Lipid_II_flippase_MurJ/MviN"/>
</dbReference>
<feature type="transmembrane region" description="Helical" evidence="10">
    <location>
        <begin position="170"/>
        <end position="191"/>
    </location>
</feature>
<evidence type="ECO:0000256" key="5">
    <source>
        <dbReference type="ARBA" id="ARBA00022984"/>
    </source>
</evidence>
<dbReference type="Proteomes" id="UP000482487">
    <property type="component" value="Unassembled WGS sequence"/>
</dbReference>
<dbReference type="PRINTS" id="PR01806">
    <property type="entry name" value="VIRFACTRMVIN"/>
</dbReference>
<feature type="transmembrane region" description="Helical" evidence="10">
    <location>
        <begin position="363"/>
        <end position="385"/>
    </location>
</feature>
<dbReference type="PANTHER" id="PTHR47019">
    <property type="entry name" value="LIPID II FLIPPASE MURJ"/>
    <property type="match status" value="1"/>
</dbReference>
<evidence type="ECO:0000256" key="4">
    <source>
        <dbReference type="ARBA" id="ARBA00022960"/>
    </source>
</evidence>
<dbReference type="Pfam" id="PF03023">
    <property type="entry name" value="MurJ"/>
    <property type="match status" value="1"/>
</dbReference>
<organism evidence="11 12">
    <name type="scientific">Solidesulfovibrio aerotolerans</name>
    <dbReference type="NCBI Taxonomy" id="295255"/>
    <lineage>
        <taxon>Bacteria</taxon>
        <taxon>Pseudomonadati</taxon>
        <taxon>Thermodesulfobacteriota</taxon>
        <taxon>Desulfovibrionia</taxon>
        <taxon>Desulfovibrionales</taxon>
        <taxon>Desulfovibrionaceae</taxon>
        <taxon>Solidesulfovibrio</taxon>
    </lineage>
</organism>
<dbReference type="GO" id="GO:0005886">
    <property type="term" value="C:plasma membrane"/>
    <property type="evidence" value="ECO:0007669"/>
    <property type="project" value="UniProtKB-SubCell"/>
</dbReference>
<dbReference type="GO" id="GO:0015648">
    <property type="term" value="F:lipid-linked peptidoglycan transporter activity"/>
    <property type="evidence" value="ECO:0007669"/>
    <property type="project" value="TreeGrafter"/>
</dbReference>
<evidence type="ECO:0000256" key="7">
    <source>
        <dbReference type="ARBA" id="ARBA00023136"/>
    </source>
</evidence>
<evidence type="ECO:0000256" key="8">
    <source>
        <dbReference type="ARBA" id="ARBA00060041"/>
    </source>
</evidence>
<feature type="transmembrane region" description="Helical" evidence="10">
    <location>
        <begin position="451"/>
        <end position="472"/>
    </location>
</feature>
<dbReference type="GO" id="GO:0009252">
    <property type="term" value="P:peptidoglycan biosynthetic process"/>
    <property type="evidence" value="ECO:0007669"/>
    <property type="project" value="UniProtKB-KW"/>
</dbReference>
<keyword evidence="7 10" id="KW-0472">Membrane</keyword>
<dbReference type="AlphaFoldDB" id="A0A7C9IJM2"/>
<evidence type="ECO:0000256" key="2">
    <source>
        <dbReference type="ARBA" id="ARBA00022475"/>
    </source>
</evidence>
<feature type="transmembrane region" description="Helical" evidence="10">
    <location>
        <begin position="98"/>
        <end position="131"/>
    </location>
</feature>
<evidence type="ECO:0000256" key="6">
    <source>
        <dbReference type="ARBA" id="ARBA00022989"/>
    </source>
</evidence>
<reference evidence="11 12" key="1">
    <citation type="submission" date="2020-01" db="EMBL/GenBank/DDBJ databases">
        <title>Genome sequence of Desulfovibrio aerotolerans DSM 16695(T).</title>
        <authorList>
            <person name="Karnachuk O."/>
            <person name="Avakyan M."/>
            <person name="Mardanov A."/>
            <person name="Kadnikov V."/>
            <person name="Ravin N."/>
        </authorList>
    </citation>
    <scope>NUCLEOTIDE SEQUENCE [LARGE SCALE GENOMIC DNA]</scope>
    <source>
        <strain evidence="11 12">DSM 16695</strain>
    </source>
</reference>
<dbReference type="RefSeq" id="WP_160958930.1">
    <property type="nucleotide sequence ID" value="NZ_WVUD01000004.1"/>
</dbReference>
<feature type="transmembrane region" description="Helical" evidence="10">
    <location>
        <begin position="320"/>
        <end position="343"/>
    </location>
</feature>
<name>A0A7C9IJM2_9BACT</name>
<evidence type="ECO:0000256" key="10">
    <source>
        <dbReference type="SAM" id="Phobius"/>
    </source>
</evidence>
<keyword evidence="2" id="KW-1003">Cell membrane</keyword>
<feature type="transmembrane region" description="Helical" evidence="10">
    <location>
        <begin position="238"/>
        <end position="258"/>
    </location>
</feature>
<feature type="transmembrane region" description="Helical" evidence="10">
    <location>
        <begin position="419"/>
        <end position="439"/>
    </location>
</feature>
<keyword evidence="4" id="KW-0133">Cell shape</keyword>
<comment type="caution">
    <text evidence="11">The sequence shown here is derived from an EMBL/GenBank/DDBJ whole genome shotgun (WGS) entry which is preliminary data.</text>
</comment>
<feature type="transmembrane region" description="Helical" evidence="10">
    <location>
        <begin position="484"/>
        <end position="504"/>
    </location>
</feature>
<dbReference type="EMBL" id="WVUD01000004">
    <property type="protein sequence ID" value="MYL82325.1"/>
    <property type="molecule type" value="Genomic_DNA"/>
</dbReference>
<feature type="transmembrane region" description="Helical" evidence="10">
    <location>
        <begin position="283"/>
        <end position="300"/>
    </location>
</feature>
<feature type="transmembrane region" description="Helical" evidence="10">
    <location>
        <begin position="392"/>
        <end position="413"/>
    </location>
</feature>
<comment type="subcellular location">
    <subcellularLocation>
        <location evidence="1">Cell membrane</location>
        <topology evidence="1">Multi-pass membrane protein</topology>
    </subcellularLocation>
</comment>
<keyword evidence="12" id="KW-1185">Reference proteome</keyword>
<dbReference type="GO" id="GO:0034204">
    <property type="term" value="P:lipid translocation"/>
    <property type="evidence" value="ECO:0007669"/>
    <property type="project" value="TreeGrafter"/>
</dbReference>
<feature type="transmembrane region" description="Helical" evidence="10">
    <location>
        <begin position="61"/>
        <end position="86"/>
    </location>
</feature>
<evidence type="ECO:0008006" key="13">
    <source>
        <dbReference type="Google" id="ProtNLM"/>
    </source>
</evidence>
<evidence type="ECO:0000256" key="3">
    <source>
        <dbReference type="ARBA" id="ARBA00022692"/>
    </source>
</evidence>
<feature type="transmembrane region" description="Helical" evidence="10">
    <location>
        <begin position="197"/>
        <end position="217"/>
    </location>
</feature>
<dbReference type="PANTHER" id="PTHR47019:SF1">
    <property type="entry name" value="LIPID II FLIPPASE MURJ"/>
    <property type="match status" value="1"/>
</dbReference>
<evidence type="ECO:0000313" key="11">
    <source>
        <dbReference type="EMBL" id="MYL82325.1"/>
    </source>
</evidence>
<dbReference type="OrthoDB" id="9804143at2"/>
<evidence type="ECO:0000256" key="1">
    <source>
        <dbReference type="ARBA" id="ARBA00004651"/>
    </source>
</evidence>
<evidence type="ECO:0000256" key="9">
    <source>
        <dbReference type="ARBA" id="ARBA00061532"/>
    </source>
</evidence>
<feature type="transmembrane region" description="Helical" evidence="10">
    <location>
        <begin position="143"/>
        <end position="163"/>
    </location>
</feature>
<comment type="function">
    <text evidence="8">Involved in peptidoglycan biosynthesis. Transports lipid-linked peptidoglycan precursors from the inner to the outer leaflet of the cytoplasmic membrane.</text>
</comment>
<comment type="similarity">
    <text evidence="9">Belongs to the MurJ/MviN family.</text>
</comment>
<keyword evidence="5" id="KW-0573">Peptidoglycan synthesis</keyword>
<proteinExistence type="inferred from homology"/>
<gene>
    <name evidence="11" type="ORF">GTA51_04130</name>
</gene>
<keyword evidence="6 10" id="KW-1133">Transmembrane helix</keyword>
<dbReference type="InterPro" id="IPR004268">
    <property type="entry name" value="MurJ"/>
</dbReference>
<protein>
    <recommendedName>
        <fullName evidence="13">Virulence factor MviN</fullName>
    </recommendedName>
</protein>